<feature type="transmembrane region" description="Helical" evidence="7">
    <location>
        <begin position="261"/>
        <end position="283"/>
    </location>
</feature>
<evidence type="ECO:0000313" key="10">
    <source>
        <dbReference type="Proteomes" id="UP000186341"/>
    </source>
</evidence>
<feature type="transmembrane region" description="Helical" evidence="7">
    <location>
        <begin position="150"/>
        <end position="170"/>
    </location>
</feature>
<dbReference type="GO" id="GO:0022857">
    <property type="term" value="F:transmembrane transporter activity"/>
    <property type="evidence" value="ECO:0007669"/>
    <property type="project" value="InterPro"/>
</dbReference>
<dbReference type="PROSITE" id="PS50850">
    <property type="entry name" value="MFS"/>
    <property type="match status" value="1"/>
</dbReference>
<feature type="compositionally biased region" description="Polar residues" evidence="6">
    <location>
        <begin position="446"/>
        <end position="458"/>
    </location>
</feature>
<dbReference type="GeneID" id="82203345"/>
<dbReference type="RefSeq" id="WP_075820443.1">
    <property type="nucleotide sequence ID" value="NZ_CAJUTZ010000035.1"/>
</dbReference>
<gene>
    <name evidence="9" type="ORF">BO222_09230</name>
</gene>
<dbReference type="InterPro" id="IPR011701">
    <property type="entry name" value="MFS"/>
</dbReference>
<evidence type="ECO:0000256" key="4">
    <source>
        <dbReference type="ARBA" id="ARBA00022989"/>
    </source>
</evidence>
<accession>A0A1U7NEJ1</accession>
<feature type="transmembrane region" description="Helical" evidence="7">
    <location>
        <begin position="389"/>
        <end position="410"/>
    </location>
</feature>
<dbReference type="InterPro" id="IPR036259">
    <property type="entry name" value="MFS_trans_sf"/>
</dbReference>
<dbReference type="AlphaFoldDB" id="A0A1U7NEJ1"/>
<feature type="domain" description="Major facilitator superfamily (MFS) profile" evidence="8">
    <location>
        <begin position="28"/>
        <end position="415"/>
    </location>
</feature>
<dbReference type="Pfam" id="PF07690">
    <property type="entry name" value="MFS_1"/>
    <property type="match status" value="1"/>
</dbReference>
<dbReference type="GO" id="GO:0005886">
    <property type="term" value="C:plasma membrane"/>
    <property type="evidence" value="ECO:0007669"/>
    <property type="project" value="UniProtKB-SubCell"/>
</dbReference>
<evidence type="ECO:0000256" key="7">
    <source>
        <dbReference type="SAM" id="Phobius"/>
    </source>
</evidence>
<dbReference type="Proteomes" id="UP000186341">
    <property type="component" value="Unassembled WGS sequence"/>
</dbReference>
<protein>
    <recommendedName>
        <fullName evidence="8">Major facilitator superfamily (MFS) profile domain-containing protein</fullName>
    </recommendedName>
</protein>
<feature type="compositionally biased region" description="Basic and acidic residues" evidence="6">
    <location>
        <begin position="588"/>
        <end position="597"/>
    </location>
</feature>
<feature type="transmembrane region" description="Helical" evidence="7">
    <location>
        <begin position="27"/>
        <end position="49"/>
    </location>
</feature>
<dbReference type="InterPro" id="IPR050327">
    <property type="entry name" value="Proton-linked_MCT"/>
</dbReference>
<feature type="transmembrane region" description="Helical" evidence="7">
    <location>
        <begin position="93"/>
        <end position="111"/>
    </location>
</feature>
<dbReference type="PANTHER" id="PTHR11360">
    <property type="entry name" value="MONOCARBOXYLATE TRANSPORTER"/>
    <property type="match status" value="1"/>
</dbReference>
<evidence type="ECO:0000259" key="8">
    <source>
        <dbReference type="PROSITE" id="PS50850"/>
    </source>
</evidence>
<evidence type="ECO:0000256" key="5">
    <source>
        <dbReference type="ARBA" id="ARBA00023136"/>
    </source>
</evidence>
<feature type="transmembrane region" description="Helical" evidence="7">
    <location>
        <begin position="295"/>
        <end position="319"/>
    </location>
</feature>
<evidence type="ECO:0000256" key="3">
    <source>
        <dbReference type="ARBA" id="ARBA00022692"/>
    </source>
</evidence>
<name>A0A1U7NEJ1_9FIRM</name>
<feature type="transmembrane region" description="Helical" evidence="7">
    <location>
        <begin position="235"/>
        <end position="255"/>
    </location>
</feature>
<feature type="transmembrane region" description="Helical" evidence="7">
    <location>
        <begin position="325"/>
        <end position="348"/>
    </location>
</feature>
<evidence type="ECO:0000256" key="2">
    <source>
        <dbReference type="ARBA" id="ARBA00022448"/>
    </source>
</evidence>
<feature type="transmembrane region" description="Helical" evidence="7">
    <location>
        <begin position="360"/>
        <end position="383"/>
    </location>
</feature>
<dbReference type="PANTHER" id="PTHR11360:SF290">
    <property type="entry name" value="MONOCARBOXYLATE MFS PERMEASE"/>
    <property type="match status" value="1"/>
</dbReference>
<proteinExistence type="predicted"/>
<feature type="transmembrane region" description="Helical" evidence="7">
    <location>
        <begin position="182"/>
        <end position="200"/>
    </location>
</feature>
<dbReference type="InterPro" id="IPR020846">
    <property type="entry name" value="MFS_dom"/>
</dbReference>
<keyword evidence="10" id="KW-1185">Reference proteome</keyword>
<comment type="caution">
    <text evidence="9">The sequence shown here is derived from an EMBL/GenBank/DDBJ whole genome shotgun (WGS) entry which is preliminary data.</text>
</comment>
<organism evidence="9 10">
    <name type="scientific">Ileibacterium valens</name>
    <dbReference type="NCBI Taxonomy" id="1862668"/>
    <lineage>
        <taxon>Bacteria</taxon>
        <taxon>Bacillati</taxon>
        <taxon>Bacillota</taxon>
        <taxon>Erysipelotrichia</taxon>
        <taxon>Erysipelotrichales</taxon>
        <taxon>Erysipelotrichaceae</taxon>
        <taxon>Ileibacterium</taxon>
    </lineage>
</organism>
<evidence type="ECO:0000256" key="1">
    <source>
        <dbReference type="ARBA" id="ARBA00004651"/>
    </source>
</evidence>
<keyword evidence="2" id="KW-0813">Transport</keyword>
<feature type="region of interest" description="Disordered" evidence="6">
    <location>
        <begin position="439"/>
        <end position="470"/>
    </location>
</feature>
<evidence type="ECO:0000313" key="9">
    <source>
        <dbReference type="EMBL" id="OLU37972.1"/>
    </source>
</evidence>
<feature type="transmembrane region" description="Helical" evidence="7">
    <location>
        <begin position="69"/>
        <end position="86"/>
    </location>
</feature>
<dbReference type="OrthoDB" id="182417at2"/>
<dbReference type="SUPFAM" id="SSF103473">
    <property type="entry name" value="MFS general substrate transporter"/>
    <property type="match status" value="1"/>
</dbReference>
<evidence type="ECO:0000256" key="6">
    <source>
        <dbReference type="SAM" id="MobiDB-lite"/>
    </source>
</evidence>
<keyword evidence="4 7" id="KW-1133">Transmembrane helix</keyword>
<keyword evidence="3 7" id="KW-0812">Transmembrane</keyword>
<comment type="subcellular location">
    <subcellularLocation>
        <location evidence="1">Cell membrane</location>
        <topology evidence="1">Multi-pass membrane protein</topology>
    </subcellularLocation>
</comment>
<feature type="compositionally biased region" description="Polar residues" evidence="6">
    <location>
        <begin position="521"/>
        <end position="539"/>
    </location>
</feature>
<sequence>MNLFHKDLSQTQRENPNRGVRFRRMQVLVNCILMSGVVLGLCFYTSGMFYDSVSSGLGLTSSEISLTTTFYLIALAVGTLIVPKLMSKISYHLLFQAGAVIAVFSTLMMSFCFGKEFLYILCIVQGLGCSLIGLVPVMRILGNWFIKNNTWFTALVLAFPALVAAVSGPLFSGVISALSWRMSYVLLAVFIAAFLIWGFMDPISVTPEAVGCTPLGKKEPEVEAVNNQKSAGTSLMVLIAIAACGACLIALPLHFGGFAASIGLDLIVAGRMLSWAMIGNIVFKLAGGWIAQRFGIYKTTAGLALAAIISTAGLALAVYNHNLAAIYFLSFVFGSAYALSELSLPLLIRSRFGRFRYTTIYSFVHACSLTVTGLAIYFVGLMVDASGTYLWVWLIACLLAVLIEVLLFWATGGTRPLDQQTDVPFSKIDDRFIKEDKINSMPVKNAEQTENMTSSVDEANQPEGPSEYESPSFYYEKKQEEARKAAEDSQIDQDVLPEMTKSFNTSAKSIDEQSPYTFSINTDKEANSASLSTPQSENKTVLPEKQPEENPGIKISVSDTRLDKPLPDFSTNKTSVKRPVGPASKPDFSTEKSDEKN</sequence>
<reference evidence="9 10" key="1">
    <citation type="submission" date="2016-11" db="EMBL/GenBank/DDBJ databases">
        <title>Description of two novel members of the family Erysipelotrichaceae: Ileibacterium lipovorans gen. nov., sp. nov. and Dubosiella newyorkensis, gen. nov., sp. nov.</title>
        <authorList>
            <person name="Cox L.M."/>
            <person name="Sohn J."/>
            <person name="Tyrrell K.L."/>
            <person name="Citron D.M."/>
            <person name="Lawson P.A."/>
            <person name="Patel N.B."/>
            <person name="Iizumi T."/>
            <person name="Perez-Perez G.I."/>
            <person name="Goldstein E.J."/>
            <person name="Blaser M.J."/>
        </authorList>
    </citation>
    <scope>NUCLEOTIDE SEQUENCE [LARGE SCALE GENOMIC DNA]</scope>
    <source>
        <strain evidence="9 10">NYU-BL-A3</strain>
    </source>
</reference>
<dbReference type="Gene3D" id="1.20.1250.20">
    <property type="entry name" value="MFS general substrate transporter like domains"/>
    <property type="match status" value="2"/>
</dbReference>
<dbReference type="EMBL" id="MPJW01000184">
    <property type="protein sequence ID" value="OLU37972.1"/>
    <property type="molecule type" value="Genomic_DNA"/>
</dbReference>
<feature type="region of interest" description="Disordered" evidence="6">
    <location>
        <begin position="521"/>
        <end position="597"/>
    </location>
</feature>
<keyword evidence="5 7" id="KW-0472">Membrane</keyword>
<feature type="transmembrane region" description="Helical" evidence="7">
    <location>
        <begin position="117"/>
        <end position="138"/>
    </location>
</feature>